<protein>
    <submittedName>
        <fullName evidence="1">Uncharacterized protein</fullName>
    </submittedName>
</protein>
<name>A0A2P2PBN9_RHIMU</name>
<dbReference type="AlphaFoldDB" id="A0A2P2PBN9"/>
<organism evidence="1">
    <name type="scientific">Rhizophora mucronata</name>
    <name type="common">Asiatic mangrove</name>
    <dbReference type="NCBI Taxonomy" id="61149"/>
    <lineage>
        <taxon>Eukaryota</taxon>
        <taxon>Viridiplantae</taxon>
        <taxon>Streptophyta</taxon>
        <taxon>Embryophyta</taxon>
        <taxon>Tracheophyta</taxon>
        <taxon>Spermatophyta</taxon>
        <taxon>Magnoliopsida</taxon>
        <taxon>eudicotyledons</taxon>
        <taxon>Gunneridae</taxon>
        <taxon>Pentapetalae</taxon>
        <taxon>rosids</taxon>
        <taxon>fabids</taxon>
        <taxon>Malpighiales</taxon>
        <taxon>Rhizophoraceae</taxon>
        <taxon>Rhizophora</taxon>
    </lineage>
</organism>
<proteinExistence type="predicted"/>
<dbReference type="EMBL" id="GGEC01071599">
    <property type="protein sequence ID" value="MBX52083.1"/>
    <property type="molecule type" value="Transcribed_RNA"/>
</dbReference>
<accession>A0A2P2PBN9</accession>
<evidence type="ECO:0000313" key="1">
    <source>
        <dbReference type="EMBL" id="MBX52083.1"/>
    </source>
</evidence>
<sequence length="46" mass="5588">MRTFHIKKESSFNKHLRKEPHSYVVFHPLHLDLIKVNTNGLHRRPQ</sequence>
<reference evidence="1" key="1">
    <citation type="submission" date="2018-02" db="EMBL/GenBank/DDBJ databases">
        <title>Rhizophora mucronata_Transcriptome.</title>
        <authorList>
            <person name="Meera S.P."/>
            <person name="Sreeshan A."/>
            <person name="Augustine A."/>
        </authorList>
    </citation>
    <scope>NUCLEOTIDE SEQUENCE</scope>
    <source>
        <tissue evidence="1">Leaf</tissue>
    </source>
</reference>